<dbReference type="SUPFAM" id="SSF57863">
    <property type="entry name" value="ArfGap/RecO-like zinc finger"/>
    <property type="match status" value="1"/>
</dbReference>
<dbReference type="NCBIfam" id="TIGR00613">
    <property type="entry name" value="reco"/>
    <property type="match status" value="1"/>
</dbReference>
<dbReference type="HAMAP" id="MF_00201">
    <property type="entry name" value="RecO"/>
    <property type="match status" value="1"/>
</dbReference>
<comment type="similarity">
    <text evidence="4">Belongs to the RecO family.</text>
</comment>
<keyword evidence="2 4" id="KW-0233">DNA recombination</keyword>
<gene>
    <name evidence="4 6" type="primary">recO</name>
    <name evidence="6" type="ordered locus">MPUT_0325</name>
</gene>
<reference evidence="6 7" key="1">
    <citation type="journal article" date="2011" name="J. Bacteriol.">
        <title>Genome Sequence of Mycoplasma putrefaciens Type Strain KS1.</title>
        <authorList>
            <person name="Calcutt M.J."/>
            <person name="Foecking M.F."/>
        </authorList>
    </citation>
    <scope>NUCLEOTIDE SEQUENCE [LARGE SCALE GENOMIC DNA]</scope>
    <source>
        <strain evidence="7">ATCC 15718 / NCTC 10155 / C30 KS-1 / KS-1</strain>
    </source>
</reference>
<dbReference type="GO" id="GO:0006302">
    <property type="term" value="P:double-strand break repair"/>
    <property type="evidence" value="ECO:0007669"/>
    <property type="project" value="TreeGrafter"/>
</dbReference>
<dbReference type="SUPFAM" id="SSF50249">
    <property type="entry name" value="Nucleic acid-binding proteins"/>
    <property type="match status" value="1"/>
</dbReference>
<dbReference type="InterPro" id="IPR022572">
    <property type="entry name" value="DNA_rep/recomb_RecO_N"/>
</dbReference>
<evidence type="ECO:0000256" key="1">
    <source>
        <dbReference type="ARBA" id="ARBA00022763"/>
    </source>
</evidence>
<evidence type="ECO:0000313" key="6">
    <source>
        <dbReference type="EMBL" id="AEM68703.1"/>
    </source>
</evidence>
<dbReference type="InterPro" id="IPR037278">
    <property type="entry name" value="ARFGAP/RecO"/>
</dbReference>
<dbReference type="Gene3D" id="2.40.50.140">
    <property type="entry name" value="Nucleic acid-binding proteins"/>
    <property type="match status" value="1"/>
</dbReference>
<evidence type="ECO:0000259" key="5">
    <source>
        <dbReference type="Pfam" id="PF11967"/>
    </source>
</evidence>
<dbReference type="AlphaFoldDB" id="A0A7U3ZSI2"/>
<protein>
    <recommendedName>
        <fullName evidence="4">DNA repair protein RecO</fullName>
    </recommendedName>
    <alternativeName>
        <fullName evidence="4">Recombination protein O</fullName>
    </alternativeName>
</protein>
<keyword evidence="3 4" id="KW-0234">DNA repair</keyword>
<dbReference type="PANTHER" id="PTHR33991:SF1">
    <property type="entry name" value="DNA REPAIR PROTEIN RECO"/>
    <property type="match status" value="1"/>
</dbReference>
<dbReference type="InterPro" id="IPR012340">
    <property type="entry name" value="NA-bd_OB-fold"/>
</dbReference>
<feature type="domain" description="DNA replication/recombination mediator RecO N-terminal" evidence="5">
    <location>
        <begin position="1"/>
        <end position="81"/>
    </location>
</feature>
<proteinExistence type="inferred from homology"/>
<organism evidence="6 7">
    <name type="scientific">Mycoplasma putrefaciens (strain ATCC 15718 / NCTC 10155 / C30 KS-1 / KS-1)</name>
    <dbReference type="NCBI Taxonomy" id="743965"/>
    <lineage>
        <taxon>Bacteria</taxon>
        <taxon>Bacillati</taxon>
        <taxon>Mycoplasmatota</taxon>
        <taxon>Mollicutes</taxon>
        <taxon>Mycoplasmataceae</taxon>
        <taxon>Mycoplasma</taxon>
    </lineage>
</organism>
<dbReference type="GO" id="GO:0043590">
    <property type="term" value="C:bacterial nucleoid"/>
    <property type="evidence" value="ECO:0007669"/>
    <property type="project" value="TreeGrafter"/>
</dbReference>
<evidence type="ECO:0000256" key="2">
    <source>
        <dbReference type="ARBA" id="ARBA00023172"/>
    </source>
</evidence>
<keyword evidence="1 4" id="KW-0227">DNA damage</keyword>
<sequence length="261" mass="30546">MSEKHLQAIVIDSFDYQEFDKIITVYSDLYGKISFISLGVNKPTSKNKYAINYLSLSEFEIFKAKNNFRLSKLKKAVLINSHLKIADDLNLYLCANIITSLVNSLESNTKNFKLFQLLKFAIDYLETNFDKAFKVCVLFMFYFLKFLGFNLNLSKCGFCNLKSEIIAINFNYYCSVCKFCYFNDSILINKDLISFFKFIANSTFYQAVRKQISNHNLMILARFLLDFYQDQVGIFTNSMYQLTKYKEFDEIVFHSQFLSAS</sequence>
<dbReference type="GO" id="GO:0006310">
    <property type="term" value="P:DNA recombination"/>
    <property type="evidence" value="ECO:0007669"/>
    <property type="project" value="UniProtKB-UniRule"/>
</dbReference>
<evidence type="ECO:0000256" key="4">
    <source>
        <dbReference type="HAMAP-Rule" id="MF_00201"/>
    </source>
</evidence>
<accession>A0A7U3ZSI2</accession>
<comment type="function">
    <text evidence="4">Involved in DNA repair and RecF pathway recombination.</text>
</comment>
<evidence type="ECO:0000256" key="3">
    <source>
        <dbReference type="ARBA" id="ARBA00023204"/>
    </source>
</evidence>
<dbReference type="Pfam" id="PF02565">
    <property type="entry name" value="RecO_C"/>
    <property type="match status" value="1"/>
</dbReference>
<dbReference type="PANTHER" id="PTHR33991">
    <property type="entry name" value="DNA REPAIR PROTEIN RECO"/>
    <property type="match status" value="1"/>
</dbReference>
<evidence type="ECO:0000313" key="7">
    <source>
        <dbReference type="Proteomes" id="UP000008907"/>
    </source>
</evidence>
<name>A0A7U3ZSI2_MYCPK</name>
<dbReference type="Pfam" id="PF11967">
    <property type="entry name" value="RecO_N"/>
    <property type="match status" value="1"/>
</dbReference>
<dbReference type="RefSeq" id="WP_014035059.1">
    <property type="nucleotide sequence ID" value="NC_015946.1"/>
</dbReference>
<dbReference type="Proteomes" id="UP000008907">
    <property type="component" value="Chromosome"/>
</dbReference>
<dbReference type="KEGG" id="mpf:MPUT_0325"/>
<dbReference type="EMBL" id="CP003021">
    <property type="protein sequence ID" value="AEM68703.1"/>
    <property type="molecule type" value="Genomic_DNA"/>
</dbReference>
<dbReference type="InterPro" id="IPR003717">
    <property type="entry name" value="RecO"/>
</dbReference>